<name>A0A7W6KM10_9HYPH</name>
<evidence type="ECO:0008006" key="8">
    <source>
        <dbReference type="Google" id="ProtNLM"/>
    </source>
</evidence>
<dbReference type="InterPro" id="IPR008778">
    <property type="entry name" value="Pirin_C_dom"/>
</dbReference>
<dbReference type="PIRSF" id="PIRSF006232">
    <property type="entry name" value="Pirin"/>
    <property type="match status" value="1"/>
</dbReference>
<accession>A0A7W6KM10</accession>
<protein>
    <recommendedName>
        <fullName evidence="8">Pirin family protein</fullName>
    </recommendedName>
</protein>
<evidence type="ECO:0000313" key="6">
    <source>
        <dbReference type="EMBL" id="MBB4123570.1"/>
    </source>
</evidence>
<keyword evidence="7" id="KW-1185">Reference proteome</keyword>
<dbReference type="Pfam" id="PF02678">
    <property type="entry name" value="Pirin"/>
    <property type="match status" value="1"/>
</dbReference>
<feature type="domain" description="Pirin C-terminal" evidence="5">
    <location>
        <begin position="180"/>
        <end position="274"/>
    </location>
</feature>
<comment type="caution">
    <text evidence="6">The sequence shown here is derived from an EMBL/GenBank/DDBJ whole genome shotgun (WGS) entry which is preliminary data.</text>
</comment>
<feature type="domain" description="Pirin N-terminal" evidence="4">
    <location>
        <begin position="45"/>
        <end position="118"/>
    </location>
</feature>
<comment type="similarity">
    <text evidence="1 3">Belongs to the pirin family.</text>
</comment>
<dbReference type="InterPro" id="IPR014710">
    <property type="entry name" value="RmlC-like_jellyroll"/>
</dbReference>
<comment type="cofactor">
    <cofactor evidence="2">
        <name>Fe cation</name>
        <dbReference type="ChEBI" id="CHEBI:24875"/>
    </cofactor>
    <text evidence="2">Binds 1 Fe cation per subunit.</text>
</comment>
<dbReference type="SUPFAM" id="SSF51182">
    <property type="entry name" value="RmlC-like cupins"/>
    <property type="match status" value="1"/>
</dbReference>
<organism evidence="6 7">
    <name type="scientific">Martelella radicis</name>
    <dbReference type="NCBI Taxonomy" id="1397476"/>
    <lineage>
        <taxon>Bacteria</taxon>
        <taxon>Pseudomonadati</taxon>
        <taxon>Pseudomonadota</taxon>
        <taxon>Alphaproteobacteria</taxon>
        <taxon>Hyphomicrobiales</taxon>
        <taxon>Aurantimonadaceae</taxon>
        <taxon>Martelella</taxon>
    </lineage>
</organism>
<feature type="binding site" evidence="2">
    <location>
        <position position="53"/>
    </location>
    <ligand>
        <name>Fe cation</name>
        <dbReference type="ChEBI" id="CHEBI:24875"/>
    </ligand>
</feature>
<dbReference type="InterPro" id="IPR003829">
    <property type="entry name" value="Pirin_N_dom"/>
</dbReference>
<dbReference type="InterPro" id="IPR012093">
    <property type="entry name" value="Pirin"/>
</dbReference>
<dbReference type="Gene3D" id="2.60.120.10">
    <property type="entry name" value="Jelly Rolls"/>
    <property type="match status" value="2"/>
</dbReference>
<dbReference type="PANTHER" id="PTHR13903">
    <property type="entry name" value="PIRIN-RELATED"/>
    <property type="match status" value="1"/>
</dbReference>
<evidence type="ECO:0000259" key="5">
    <source>
        <dbReference type="Pfam" id="PF05726"/>
    </source>
</evidence>
<evidence type="ECO:0000256" key="1">
    <source>
        <dbReference type="ARBA" id="ARBA00008416"/>
    </source>
</evidence>
<proteinExistence type="inferred from homology"/>
<reference evidence="6 7" key="1">
    <citation type="submission" date="2020-08" db="EMBL/GenBank/DDBJ databases">
        <title>Genomic Encyclopedia of Type Strains, Phase IV (KMG-IV): sequencing the most valuable type-strain genomes for metagenomic binning, comparative biology and taxonomic classification.</title>
        <authorList>
            <person name="Goeker M."/>
        </authorList>
    </citation>
    <scope>NUCLEOTIDE SEQUENCE [LARGE SCALE GENOMIC DNA]</scope>
    <source>
        <strain evidence="6 7">DSM 28101</strain>
    </source>
</reference>
<dbReference type="InterPro" id="IPR011051">
    <property type="entry name" value="RmlC_Cupin_sf"/>
</dbReference>
<keyword evidence="2" id="KW-0479">Metal-binding</keyword>
<keyword evidence="2" id="KW-0408">Iron</keyword>
<dbReference type="Pfam" id="PF05726">
    <property type="entry name" value="Pirin_C"/>
    <property type="match status" value="1"/>
</dbReference>
<evidence type="ECO:0000259" key="4">
    <source>
        <dbReference type="Pfam" id="PF02678"/>
    </source>
</evidence>
<dbReference type="RefSeq" id="WP_183488760.1">
    <property type="nucleotide sequence ID" value="NZ_JACIDZ010000013.1"/>
</dbReference>
<evidence type="ECO:0000256" key="3">
    <source>
        <dbReference type="RuleBase" id="RU003457"/>
    </source>
</evidence>
<dbReference type="PANTHER" id="PTHR13903:SF8">
    <property type="entry name" value="PIRIN"/>
    <property type="match status" value="1"/>
</dbReference>
<feature type="binding site" evidence="2">
    <location>
        <position position="100"/>
    </location>
    <ligand>
        <name>Fe cation</name>
        <dbReference type="ChEBI" id="CHEBI:24875"/>
    </ligand>
</feature>
<dbReference type="Proteomes" id="UP000530571">
    <property type="component" value="Unassembled WGS sequence"/>
</dbReference>
<sequence length="280" mass="29785">MATQVSEIVQARRHSSGGIFSVNAIGLERMNGLAAPLALLDNFRVSGQPFGPHPHAGFSAITYIFEDSPGALRSRDSLGNDLEIGPGGIVWLQAGRGAQHQEVPAVPGSELHGAQIYVNLSMSNKLADPKTMYMLSSQVPEWRNEAGDRIRVLVGGFGNVRSPIEPVEPYSILDAFLIGQVAYPLASGENSVIYVLEGQLDVVIEEKVHRLPSETAIAISGTGEVRLSSAGGVVHALLLSGPALNEPVFAEGPFIMNDAAGIRSARLRFQSGQMGRLEPV</sequence>
<evidence type="ECO:0000256" key="2">
    <source>
        <dbReference type="PIRSR" id="PIRSR006232-1"/>
    </source>
</evidence>
<dbReference type="GO" id="GO:0046872">
    <property type="term" value="F:metal ion binding"/>
    <property type="evidence" value="ECO:0007669"/>
    <property type="project" value="UniProtKB-KW"/>
</dbReference>
<gene>
    <name evidence="6" type="ORF">GGR30_003518</name>
</gene>
<feature type="binding site" evidence="2">
    <location>
        <position position="55"/>
    </location>
    <ligand>
        <name>Fe cation</name>
        <dbReference type="ChEBI" id="CHEBI:24875"/>
    </ligand>
</feature>
<feature type="binding site" evidence="2">
    <location>
        <position position="102"/>
    </location>
    <ligand>
        <name>Fe cation</name>
        <dbReference type="ChEBI" id="CHEBI:24875"/>
    </ligand>
</feature>
<dbReference type="EMBL" id="JACIDZ010000013">
    <property type="protein sequence ID" value="MBB4123570.1"/>
    <property type="molecule type" value="Genomic_DNA"/>
</dbReference>
<dbReference type="AlphaFoldDB" id="A0A7W6KM10"/>
<evidence type="ECO:0000313" key="7">
    <source>
        <dbReference type="Proteomes" id="UP000530571"/>
    </source>
</evidence>